<evidence type="ECO:0000313" key="12">
    <source>
        <dbReference type="EMBL" id="KAG8225909.1"/>
    </source>
</evidence>
<dbReference type="Proteomes" id="UP000792457">
    <property type="component" value="Unassembled WGS sequence"/>
</dbReference>
<evidence type="ECO:0000259" key="11">
    <source>
        <dbReference type="PROSITE" id="PS51211"/>
    </source>
</evidence>
<gene>
    <name evidence="12" type="ORF">J437_LFUL005945</name>
</gene>
<feature type="region of interest" description="Disordered" evidence="10">
    <location>
        <begin position="793"/>
        <end position="815"/>
    </location>
</feature>
<dbReference type="InterPro" id="IPR015819">
    <property type="entry name" value="Lipid_transp_b-sht_shell"/>
</dbReference>
<dbReference type="InterPro" id="IPR011030">
    <property type="entry name" value="Lipovitellin_superhlx_dom"/>
</dbReference>
<evidence type="ECO:0000256" key="5">
    <source>
        <dbReference type="ARBA" id="ARBA00022761"/>
    </source>
</evidence>
<dbReference type="InterPro" id="IPR009454">
    <property type="entry name" value="Lipid_transpt_open_b-sht"/>
</dbReference>
<dbReference type="Gene3D" id="1.25.10.20">
    <property type="entry name" value="Vitellinogen, superhelical"/>
    <property type="match status" value="1"/>
</dbReference>
<dbReference type="Gene3D" id="2.30.230.10">
    <property type="entry name" value="Lipovitellin, beta-sheet shell regions, chain A"/>
    <property type="match status" value="1"/>
</dbReference>
<keyword evidence="5" id="KW-0758">Storage protein</keyword>
<keyword evidence="2" id="KW-0813">Transport</keyword>
<protein>
    <recommendedName>
        <fullName evidence="11">Vitellogenin domain-containing protein</fullName>
    </recommendedName>
</protein>
<name>A0A8K0K0D6_LADFU</name>
<dbReference type="GO" id="GO:0005576">
    <property type="term" value="C:extracellular region"/>
    <property type="evidence" value="ECO:0007669"/>
    <property type="project" value="UniProtKB-SubCell"/>
</dbReference>
<dbReference type="PANTHER" id="PTHR23345">
    <property type="entry name" value="VITELLOGENIN-RELATED"/>
    <property type="match status" value="1"/>
</dbReference>
<dbReference type="SMART" id="SM00638">
    <property type="entry name" value="LPD_N"/>
    <property type="match status" value="1"/>
</dbReference>
<evidence type="ECO:0000256" key="1">
    <source>
        <dbReference type="ARBA" id="ARBA00004613"/>
    </source>
</evidence>
<dbReference type="InterPro" id="IPR015255">
    <property type="entry name" value="Vitellinogen_open_b-sht"/>
</dbReference>
<feature type="non-terminal residue" evidence="12">
    <location>
        <position position="1"/>
    </location>
</feature>
<evidence type="ECO:0000256" key="2">
    <source>
        <dbReference type="ARBA" id="ARBA00022448"/>
    </source>
</evidence>
<dbReference type="Pfam" id="PF01347">
    <property type="entry name" value="Vitellogenin_N"/>
    <property type="match status" value="1"/>
</dbReference>
<evidence type="ECO:0000256" key="3">
    <source>
        <dbReference type="ARBA" id="ARBA00022525"/>
    </source>
</evidence>
<keyword evidence="8" id="KW-0325">Glycoprotein</keyword>
<feature type="region of interest" description="Disordered" evidence="10">
    <location>
        <begin position="489"/>
        <end position="512"/>
    </location>
</feature>
<evidence type="ECO:0000256" key="6">
    <source>
        <dbReference type="ARBA" id="ARBA00023055"/>
    </source>
</evidence>
<dbReference type="Pfam" id="PF06448">
    <property type="entry name" value="DUF1081"/>
    <property type="match status" value="1"/>
</dbReference>
<keyword evidence="6" id="KW-0445">Lipid transport</keyword>
<feature type="compositionally biased region" description="Basic and acidic residues" evidence="10">
    <location>
        <begin position="239"/>
        <end position="254"/>
    </location>
</feature>
<dbReference type="SUPFAM" id="SSF48431">
    <property type="entry name" value="Lipovitellin-phosvitin complex, superhelical domain"/>
    <property type="match status" value="1"/>
</dbReference>
<evidence type="ECO:0000256" key="9">
    <source>
        <dbReference type="PROSITE-ProRule" id="PRU00557"/>
    </source>
</evidence>
<reference evidence="12" key="2">
    <citation type="submission" date="2017-10" db="EMBL/GenBank/DDBJ databases">
        <title>Ladona fulva Genome sequencing and assembly.</title>
        <authorList>
            <person name="Murali S."/>
            <person name="Richards S."/>
            <person name="Bandaranaike D."/>
            <person name="Bellair M."/>
            <person name="Blankenburg K."/>
            <person name="Chao H."/>
            <person name="Dinh H."/>
            <person name="Doddapaneni H."/>
            <person name="Dugan-Rocha S."/>
            <person name="Elkadiri S."/>
            <person name="Gnanaolivu R."/>
            <person name="Hernandez B."/>
            <person name="Skinner E."/>
            <person name="Javaid M."/>
            <person name="Lee S."/>
            <person name="Li M."/>
            <person name="Ming W."/>
            <person name="Munidasa M."/>
            <person name="Muniz J."/>
            <person name="Nguyen L."/>
            <person name="Hughes D."/>
            <person name="Osuji N."/>
            <person name="Pu L.-L."/>
            <person name="Puazo M."/>
            <person name="Qu C."/>
            <person name="Quiroz J."/>
            <person name="Raj R."/>
            <person name="Weissenberger G."/>
            <person name="Xin Y."/>
            <person name="Zou X."/>
            <person name="Han Y."/>
            <person name="Worley K."/>
            <person name="Muzny D."/>
            <person name="Gibbs R."/>
        </authorList>
    </citation>
    <scope>NUCLEOTIDE SEQUENCE</scope>
    <source>
        <strain evidence="12">Sampled in the wild</strain>
    </source>
</reference>
<dbReference type="GO" id="GO:0045735">
    <property type="term" value="F:nutrient reservoir activity"/>
    <property type="evidence" value="ECO:0007669"/>
    <property type="project" value="UniProtKB-KW"/>
</dbReference>
<evidence type="ECO:0000256" key="8">
    <source>
        <dbReference type="ARBA" id="ARBA00023180"/>
    </source>
</evidence>
<evidence type="ECO:0000256" key="10">
    <source>
        <dbReference type="SAM" id="MobiDB-lite"/>
    </source>
</evidence>
<dbReference type="Pfam" id="PF09172">
    <property type="entry name" value="Vit_open_b-sht"/>
    <property type="match status" value="1"/>
</dbReference>
<dbReference type="InterPro" id="IPR015816">
    <property type="entry name" value="Vitellinogen_b-sht_N"/>
</dbReference>
<dbReference type="EMBL" id="KZ308259">
    <property type="protein sequence ID" value="KAG8225909.1"/>
    <property type="molecule type" value="Genomic_DNA"/>
</dbReference>
<dbReference type="PANTHER" id="PTHR23345:SF15">
    <property type="entry name" value="VITELLOGENIN 1-RELATED"/>
    <property type="match status" value="1"/>
</dbReference>
<comment type="caution">
    <text evidence="12">The sequence shown here is derived from an EMBL/GenBank/DDBJ whole genome shotgun (WGS) entry which is preliminary data.</text>
</comment>
<keyword evidence="13" id="KW-1185">Reference proteome</keyword>
<sequence length="3319" mass="363924">MEKEGWAKNTMREKAGYTVQKSMNQCAGYCKGTAKFNYEPGILYHYDYEVDVSSLVEGAVGPGDQPSQMKLRATAVLAALDSPCDLTLKMKDVKLYDAESEELGEEFSRALERHPLRFSLQHGRVEELCSLPGELPWVLNIKRGLLSALQNSMDDLKISQTVYETDITGSCETRYTAFEDMWWEEELWGGGGRGRKGAIPMTTIRRTKDMTSCSERNTFFLSLQANPTGRSKAKHLLRSSHECEQSVSVEKREEESDGESSEEEYKLVGGVLVRSECREQHLFEPFSYRESGALTNVTTRLILKGKEPLSTAQSEAVSPKKSAIVPYTYSTLLYDHSTGWEFTEEGENDLEKSLAVIEAATADGVSGEAPQAFAALIGTLRRLSHSQLMAAFKKAGKGRARKFLLDAMPVVATASSMSAFRDLYLSGDVTNEEMDAWMGGLSFLKQPTLPMISALTPLLDGDPRPASVLGITALVHSYCRWAGGDQKTSARSRKESSSSEEEEAVEEVEDDSEGCREKVEILTVIDKLEGMLGVEGCRFGKRDEKHGNEAYLALKGLANAGVSLSDLAAQSLQLCYKNPENDDDLRLAAIDVLRRVPCGASSNLRSQLLNTYSNVSAGTTETEIRIAAYVATMRCPSVEVLRRVEDTLHKEEVNQVGSFVWTHLTNLRSASSSSSEPYSGVLSELLSSKTLRRKFRSDVRKFSRHYRISTGDAVEGDSTGDWNGAFGGDGGISALGFGADAEASVVLSPESYIPRSAGLNLTMRLFGAEVDLLDVGVRAEGLEPLVESIFGPGTSSGSAVSKKSRSDNDESNSISKILETYRTRSGERHHATEPKGSGYLRVFGNELSFGRFRGLGEMLSLFASKVGSAGRVDGMLSNPVENLAAALAQPRAIDYTRSVAFLNAAMVTPTVAGLPLSLVANGTASIAVAASGRVDMTARSEGAFEAEGSLAPSAAVVVSGTMSVSAAGIARSGLRLDASLRTNTKAQGKISFRNGKLLEATFSAPRAAGEEVLSVSSTVFALDGGRMKALRGRQNNREEAESCTPKPVSRAVGLELCARASYPNATGDDTSPRFPLTGPALVSFSVGRTDTFERYEFKYEWKDEVREEERSEGRGLLTDEEYLEEMRLGGRWLRRYRHLLLQFNTPGSKVDRRIRAAVAVEGGIGGASAVRASVATPWTRTLEVTAGLENTASARGVGLTATLGGEEVVTAQAELRSVLRRTEGAEATPSGRYEPSVSISVRGRTLVMLNGRVDYVQGIKYSGDMRLAGDLIGDPVAISGDLVNDGVRYDLQGSVKSSLIEGSLQGNFKRTLKKKPEVDKDAGRFVNAKVTFKYTVRGGPLQTFDVSARYLRNAKGALAKDSAYLTVLSTQFPEYEIDATWDSSISEGPYFEGRGRLTVGKDGPRWETRPLLVLRGLDHLAFRFFIACKSKDLLYDVSLKHQKTDKALLEHVLLRMGNRHEIYASLNATTRSNPTARYTIESEIRLPRSLRLGKRSQHGPGQRVLALRASVDEVRRLAFEVEGGAEWWWTNITGAARAKGTFSDKGNRTNSDRRVEGKVWVVHGRETVDEVNVEPSLDFAAQVVQADRTAKLTASTEKPRKYRTEVTYTKMGLGEHSLEGWAVLSLGKKYDGKVVLSDGEDTKRAYLELGLGRRMPEEVTADLRWAEDRAIALALHTRRSDAGANSSFSLETPFQGIEKQSASAEYTWDGKHFHGVLDAHWKKDEESLTSELSMHLPRDGASPWDSDADVELSVKSTMESIREAFLSISHRASASPLGTSTTAKVQWDRVETFFSNVAWTLMQSNESASFNGSMALRCSGRNLRSFAAGFAASRHGDGNANGKGFLSWRLPIDRTNKTLDFGFALTGLKSGKGYCKLNAPIGKYKNMNASLEYGSAGEMGGRSFLSSEIFLDGKRRAVASVEGFFSGAGDANINSYVESPWFSATELTARHDFRGGEGLRESLIVKYDGENVAEVELEAALRSSKDFVVMLSGGIGGTVSSARIEHLLLERSVRSALEVTFGDETSSVILEAKDEEGKAPKGQLWRPRVVHGSLAVESPRLRTGRLRFAVDFTRSGHNTYMTNVSAPGIEVRHSLDVKDLLNWESSLEAHHGWEGYRKLPVVNITFTNSYGANDFDHHSYTFMRGLDRPMVFLLGAKWGKDELPEDISLQGLARVELPWAYPMQVELEIPKSVPSEEGKVALEVRAIVTYGEEAKNMTIVSRIQRDGVVSEIESNVTMHNDDKMSFGMSFDFYSEKKFARLFATTADGAQAEAKLSLSSRSSLGAMADLHLSPFTSNDYKHVMIDFDFFPSDKYLKLKVDHGNSDGVKESLLDVLVNSRLESSKFGIKAVMEAPLRLSFAAEMDLSKPLKSGSVRVMKNGANYCTFSASAIAERFSAKITADLKSVLEGMEDVSFILSYETKEGVHLVNAKLNQVGIISQLNGKLKLEDAVTEAECVVRLPYVGYEYLKAEAMFATYPTYSFLLGFEKSETVFRLSGNGAVGRGFFNASASAITPFERFKDISTSVSLTTNAAVGDMDTRAILVIDGSETSFYGSLKCIEYSSMKGSVSITTPFEGFEKIDASLDYDASKPRHLDGKAHLATPGKVSQIILFGTIEENIKHAQGRFLLSSPYLPGGIGSVGIEAEYAKGKKGEVRVNLGNRIAAYSASISAIQRGVVLVVITPLEGYKRVTVTLKDQSEDNSAATVTLTIEQKKYELTGKIESLSNTSGSFLLNFESPIKEWEQVTAKASYEFPPGKEMKMAAEAQRNGGVMLLSARVTGRLGRRAGRASVNLRWNFGSPKASEFYVDGIYDVDGPEKSIDVHVRTPFKGYEALEAKARVERETALALLTTPSVTYQAKAKREGDRSGSMSVTKNGVNVISVSFDRTQRLMAEVNSSIPGYDGHGLVDLNWNRQMGRRGGIWGKGKVKLEGFGMERASMLDGVFNTSKADGGAMMEVNISTPLVYFLEELYINMDYNGRDCVTAKGKTMFEGYEDLGGSAKWSVKEGYDLLLAVKRNEEEITADIKYVKRPGLLLFTTNVTTSYEGFEDLDSIWRFQQGSEDEGSGWKGEIELKMLMDEEIMYGVEGSAKTLEKALDTELTVYTPDMGYEIMVVKFAYDFEGYSDEGKYLKGYSDIEGQPLLTITGSLKDGMFKSYLNVPSVLAEEIDILSAAKDWRDSETSVRIGKREVTLKILLPSNNNGDLELTTNTKGHERYAAKWRLEEAEDGSKKLDSSLHMGTEKNGKLIARMRPDFREFDVEVEMTLNEGKNYGVKGMWEVPSTIREFTANLNIDWADLGRVLAAEIVAEAPQGAFATKAK</sequence>
<dbReference type="SUPFAM" id="SSF56968">
    <property type="entry name" value="Lipovitellin-phosvitin complex, beta-sheet shell regions"/>
    <property type="match status" value="2"/>
</dbReference>
<keyword evidence="3" id="KW-0964">Secreted</keyword>
<keyword evidence="7" id="KW-1015">Disulfide bond</keyword>
<evidence type="ECO:0000256" key="7">
    <source>
        <dbReference type="ARBA" id="ARBA00023157"/>
    </source>
</evidence>
<dbReference type="PROSITE" id="PS51211">
    <property type="entry name" value="VITELLOGENIN"/>
    <property type="match status" value="1"/>
</dbReference>
<dbReference type="InterPro" id="IPR001747">
    <property type="entry name" value="Vitellogenin_N"/>
</dbReference>
<reference evidence="12" key="1">
    <citation type="submission" date="2013-04" db="EMBL/GenBank/DDBJ databases">
        <authorList>
            <person name="Qu J."/>
            <person name="Murali S.C."/>
            <person name="Bandaranaike D."/>
            <person name="Bellair M."/>
            <person name="Blankenburg K."/>
            <person name="Chao H."/>
            <person name="Dinh H."/>
            <person name="Doddapaneni H."/>
            <person name="Downs B."/>
            <person name="Dugan-Rocha S."/>
            <person name="Elkadiri S."/>
            <person name="Gnanaolivu R.D."/>
            <person name="Hernandez B."/>
            <person name="Javaid M."/>
            <person name="Jayaseelan J.C."/>
            <person name="Lee S."/>
            <person name="Li M."/>
            <person name="Ming W."/>
            <person name="Munidasa M."/>
            <person name="Muniz J."/>
            <person name="Nguyen L."/>
            <person name="Ongeri F."/>
            <person name="Osuji N."/>
            <person name="Pu L.-L."/>
            <person name="Puazo M."/>
            <person name="Qu C."/>
            <person name="Quiroz J."/>
            <person name="Raj R."/>
            <person name="Weissenberger G."/>
            <person name="Xin Y."/>
            <person name="Zou X."/>
            <person name="Han Y."/>
            <person name="Richards S."/>
            <person name="Worley K."/>
            <person name="Muzny D."/>
            <person name="Gibbs R."/>
        </authorList>
    </citation>
    <scope>NUCLEOTIDE SEQUENCE</scope>
    <source>
        <strain evidence="12">Sampled in the wild</strain>
    </source>
</reference>
<feature type="region of interest" description="Disordered" evidence="10">
    <location>
        <begin position="237"/>
        <end position="263"/>
    </location>
</feature>
<dbReference type="SMART" id="SM01169">
    <property type="entry name" value="DUF1943"/>
    <property type="match status" value="1"/>
</dbReference>
<feature type="compositionally biased region" description="Acidic residues" evidence="10">
    <location>
        <begin position="498"/>
        <end position="512"/>
    </location>
</feature>
<proteinExistence type="predicted"/>
<dbReference type="Gene3D" id="2.20.50.20">
    <property type="entry name" value="Lipovitellin. Chain A, domain 3"/>
    <property type="match status" value="1"/>
</dbReference>
<evidence type="ECO:0000313" key="13">
    <source>
        <dbReference type="Proteomes" id="UP000792457"/>
    </source>
</evidence>
<keyword evidence="4" id="KW-0732">Signal</keyword>
<comment type="caution">
    <text evidence="9">Lacks conserved residue(s) required for the propagation of feature annotation.</text>
</comment>
<accession>A0A8K0K0D6</accession>
<dbReference type="GO" id="GO:0005319">
    <property type="term" value="F:lipid transporter activity"/>
    <property type="evidence" value="ECO:0007669"/>
    <property type="project" value="InterPro"/>
</dbReference>
<comment type="subcellular location">
    <subcellularLocation>
        <location evidence="1">Secreted</location>
    </subcellularLocation>
</comment>
<dbReference type="InterPro" id="IPR015817">
    <property type="entry name" value="Vitellinogen_open_b-sht_sub1"/>
</dbReference>
<evidence type="ECO:0000256" key="4">
    <source>
        <dbReference type="ARBA" id="ARBA00022729"/>
    </source>
</evidence>
<dbReference type="Gene3D" id="2.20.80.10">
    <property type="entry name" value="Lipovitellin-phosvitin complex, chain A, domain 4"/>
    <property type="match status" value="1"/>
</dbReference>
<dbReference type="OrthoDB" id="6484170at2759"/>
<feature type="domain" description="Vitellogenin" evidence="11">
    <location>
        <begin position="38"/>
        <end position="757"/>
    </location>
</feature>
<organism evidence="12 13">
    <name type="scientific">Ladona fulva</name>
    <name type="common">Scarce chaser dragonfly</name>
    <name type="synonym">Libellula fulva</name>
    <dbReference type="NCBI Taxonomy" id="123851"/>
    <lineage>
        <taxon>Eukaryota</taxon>
        <taxon>Metazoa</taxon>
        <taxon>Ecdysozoa</taxon>
        <taxon>Arthropoda</taxon>
        <taxon>Hexapoda</taxon>
        <taxon>Insecta</taxon>
        <taxon>Pterygota</taxon>
        <taxon>Palaeoptera</taxon>
        <taxon>Odonata</taxon>
        <taxon>Epiprocta</taxon>
        <taxon>Anisoptera</taxon>
        <taxon>Libelluloidea</taxon>
        <taxon>Libellulidae</taxon>
        <taxon>Ladona</taxon>
    </lineage>
</organism>
<dbReference type="InterPro" id="IPR050733">
    <property type="entry name" value="Vitellogenin/Apolipophorin"/>
</dbReference>